<dbReference type="AlphaFoldDB" id="A0ABD2A734"/>
<reference evidence="2 3" key="1">
    <citation type="journal article" date="2024" name="Ann. Entomol. Soc. Am.">
        <title>Genomic analyses of the southern and eastern yellowjacket wasps (Hymenoptera: Vespidae) reveal evolutionary signatures of social life.</title>
        <authorList>
            <person name="Catto M.A."/>
            <person name="Caine P.B."/>
            <person name="Orr S.E."/>
            <person name="Hunt B.G."/>
            <person name="Goodisman M.A.D."/>
        </authorList>
    </citation>
    <scope>NUCLEOTIDE SEQUENCE [LARGE SCALE GENOMIC DNA]</scope>
    <source>
        <strain evidence="2">233</strain>
        <tissue evidence="2">Head and thorax</tissue>
    </source>
</reference>
<gene>
    <name evidence="2" type="ORF">V1478_013857</name>
</gene>
<name>A0ABD2A734_VESSQ</name>
<comment type="caution">
    <text evidence="2">The sequence shown here is derived from an EMBL/GenBank/DDBJ whole genome shotgun (WGS) entry which is preliminary data.</text>
</comment>
<organism evidence="2 3">
    <name type="scientific">Vespula squamosa</name>
    <name type="common">Southern yellow jacket</name>
    <name type="synonym">Wasp</name>
    <dbReference type="NCBI Taxonomy" id="30214"/>
    <lineage>
        <taxon>Eukaryota</taxon>
        <taxon>Metazoa</taxon>
        <taxon>Ecdysozoa</taxon>
        <taxon>Arthropoda</taxon>
        <taxon>Hexapoda</taxon>
        <taxon>Insecta</taxon>
        <taxon>Pterygota</taxon>
        <taxon>Neoptera</taxon>
        <taxon>Endopterygota</taxon>
        <taxon>Hymenoptera</taxon>
        <taxon>Apocrita</taxon>
        <taxon>Aculeata</taxon>
        <taxon>Vespoidea</taxon>
        <taxon>Vespidae</taxon>
        <taxon>Vespinae</taxon>
        <taxon>Vespula</taxon>
    </lineage>
</organism>
<feature type="non-terminal residue" evidence="2">
    <location>
        <position position="131"/>
    </location>
</feature>
<feature type="region of interest" description="Disordered" evidence="1">
    <location>
        <begin position="62"/>
        <end position="114"/>
    </location>
</feature>
<evidence type="ECO:0000313" key="2">
    <source>
        <dbReference type="EMBL" id="KAL2716181.1"/>
    </source>
</evidence>
<evidence type="ECO:0000313" key="3">
    <source>
        <dbReference type="Proteomes" id="UP001607302"/>
    </source>
</evidence>
<sequence length="131" mass="14824">MYSSVVKRKKIVFMTKATKGKAMVNGRNSWSRVTWIGMCAGAAASCIASGCTGVVAGWYVREAEGEEEEEEEKEEKEEEEEEEGTGRARKSARSLFYERTTKERQEKPGLSRRSLEKGCTRRCYFPPINPL</sequence>
<dbReference type="Proteomes" id="UP001607302">
    <property type="component" value="Unassembled WGS sequence"/>
</dbReference>
<feature type="compositionally biased region" description="Basic and acidic residues" evidence="1">
    <location>
        <begin position="99"/>
        <end position="114"/>
    </location>
</feature>
<keyword evidence="3" id="KW-1185">Reference proteome</keyword>
<proteinExistence type="predicted"/>
<accession>A0ABD2A734</accession>
<evidence type="ECO:0000256" key="1">
    <source>
        <dbReference type="SAM" id="MobiDB-lite"/>
    </source>
</evidence>
<protein>
    <submittedName>
        <fullName evidence="2">Uncharacterized protein</fullName>
    </submittedName>
</protein>
<feature type="compositionally biased region" description="Acidic residues" evidence="1">
    <location>
        <begin position="64"/>
        <end position="83"/>
    </location>
</feature>
<dbReference type="EMBL" id="JAUDFV010000154">
    <property type="protein sequence ID" value="KAL2716181.1"/>
    <property type="molecule type" value="Genomic_DNA"/>
</dbReference>